<dbReference type="CDD" id="cd06127">
    <property type="entry name" value="DEDDh"/>
    <property type="match status" value="1"/>
</dbReference>
<dbReference type="SUPFAM" id="SSF53098">
    <property type="entry name" value="Ribonuclease H-like"/>
    <property type="match status" value="1"/>
</dbReference>
<evidence type="ECO:0000313" key="3">
    <source>
        <dbReference type="EMBL" id="TQL95937.1"/>
    </source>
</evidence>
<dbReference type="GO" id="GO:0005829">
    <property type="term" value="C:cytosol"/>
    <property type="evidence" value="ECO:0007669"/>
    <property type="project" value="TreeGrafter"/>
</dbReference>
<comment type="caution">
    <text evidence="3">The sequence shown here is derived from an EMBL/GenBank/DDBJ whole genome shotgun (WGS) entry which is preliminary data.</text>
</comment>
<dbReference type="AlphaFoldDB" id="A0A543CG94"/>
<evidence type="ECO:0000256" key="1">
    <source>
        <dbReference type="ARBA" id="ARBA00022839"/>
    </source>
</evidence>
<dbReference type="GO" id="GO:0045004">
    <property type="term" value="P:DNA replication proofreading"/>
    <property type="evidence" value="ECO:0007669"/>
    <property type="project" value="TreeGrafter"/>
</dbReference>
<dbReference type="Gene3D" id="3.30.420.10">
    <property type="entry name" value="Ribonuclease H-like superfamily/Ribonuclease H"/>
    <property type="match status" value="1"/>
</dbReference>
<sequence>MFTYGALTRGEGVDPQRLIFAVLDVETTGLHPERGARICEIAIVRMRGDGEVLDEYSTLVSPECSIHNDVYHGITDVHVSGAPTFSQVAGDVLHRIGDAIVVGHNLDYEQRFLAAEFGRMRLRPQGIPGLCTMVAARFHLDRYTYRLPDIATLIAGEWPPAQHTALGDARATALMLAAFIGQAPQRLSWHGPGPAPLPAVPPTGLVAPRPGQLRHGSEGWLATLTARLPLMAMPPAPRPDGLAGYRALLAHALADGKIVGEEAERLAIVAARAGLTQTTARRVHDQFLAEARARAEADGTVTATELRELQRAAKSLAATHLIRDLEEAAANDRSKRNGPLKGWRILPIGYAQNDAEGPLVELVDLAVEHGAAIATNVTKTVRLVITIDGSADPRIERAGKAGIRVADVKEARQLITAEIETASTRRGLFGSDEGEMVAAELAAETDRTSGPPEWHSFWRNRQLSPGEYRALFVDPYEGIDDDDD</sequence>
<dbReference type="PANTHER" id="PTHR30231:SF41">
    <property type="entry name" value="DNA POLYMERASE III SUBUNIT EPSILON"/>
    <property type="match status" value="1"/>
</dbReference>
<accession>A0A543CG94</accession>
<dbReference type="SUPFAM" id="SSF158682">
    <property type="entry name" value="TerB-like"/>
    <property type="match status" value="1"/>
</dbReference>
<gene>
    <name evidence="3" type="ORF">FB559_1449</name>
</gene>
<keyword evidence="1" id="KW-0540">Nuclease</keyword>
<dbReference type="SMART" id="SM00479">
    <property type="entry name" value="EXOIII"/>
    <property type="match status" value="1"/>
</dbReference>
<evidence type="ECO:0000259" key="2">
    <source>
        <dbReference type="SMART" id="SM00479"/>
    </source>
</evidence>
<dbReference type="Pfam" id="PF00929">
    <property type="entry name" value="RNase_T"/>
    <property type="match status" value="1"/>
</dbReference>
<dbReference type="InterPro" id="IPR036397">
    <property type="entry name" value="RNaseH_sf"/>
</dbReference>
<dbReference type="InterPro" id="IPR012337">
    <property type="entry name" value="RNaseH-like_sf"/>
</dbReference>
<name>A0A543CG94_9ACTN</name>
<keyword evidence="1" id="KW-0378">Hydrolase</keyword>
<reference evidence="3 4" key="1">
    <citation type="submission" date="2019-06" db="EMBL/GenBank/DDBJ databases">
        <title>Sequencing the genomes of 1000 actinobacteria strains.</title>
        <authorList>
            <person name="Klenk H.-P."/>
        </authorList>
    </citation>
    <scope>NUCLEOTIDE SEQUENCE [LARGE SCALE GENOMIC DNA]</scope>
    <source>
        <strain evidence="3 4">DSM 102200</strain>
    </source>
</reference>
<keyword evidence="1" id="KW-0269">Exonuclease</keyword>
<dbReference type="EMBL" id="VFOZ01000001">
    <property type="protein sequence ID" value="TQL95937.1"/>
    <property type="molecule type" value="Genomic_DNA"/>
</dbReference>
<dbReference type="GO" id="GO:0003676">
    <property type="term" value="F:nucleic acid binding"/>
    <property type="evidence" value="ECO:0007669"/>
    <property type="project" value="InterPro"/>
</dbReference>
<feature type="domain" description="Exonuclease" evidence="2">
    <location>
        <begin position="19"/>
        <end position="185"/>
    </location>
</feature>
<organism evidence="3 4">
    <name type="scientific">Actinoallomurus bryophytorum</name>
    <dbReference type="NCBI Taxonomy" id="1490222"/>
    <lineage>
        <taxon>Bacteria</taxon>
        <taxon>Bacillati</taxon>
        <taxon>Actinomycetota</taxon>
        <taxon>Actinomycetes</taxon>
        <taxon>Streptosporangiales</taxon>
        <taxon>Thermomonosporaceae</taxon>
        <taxon>Actinoallomurus</taxon>
    </lineage>
</organism>
<dbReference type="InterPro" id="IPR029024">
    <property type="entry name" value="TerB-like"/>
</dbReference>
<dbReference type="InterPro" id="IPR013520">
    <property type="entry name" value="Ribonucl_H"/>
</dbReference>
<dbReference type="GO" id="GO:0008408">
    <property type="term" value="F:3'-5' exonuclease activity"/>
    <property type="evidence" value="ECO:0007669"/>
    <property type="project" value="TreeGrafter"/>
</dbReference>
<keyword evidence="4" id="KW-1185">Reference proteome</keyword>
<protein>
    <submittedName>
        <fullName evidence="3">DNA polymerase-3 subunit epsilon</fullName>
    </submittedName>
</protein>
<evidence type="ECO:0000313" key="4">
    <source>
        <dbReference type="Proteomes" id="UP000316096"/>
    </source>
</evidence>
<dbReference type="FunFam" id="3.30.420.10:FF:000045">
    <property type="entry name" value="3'-5' exonuclease DinG"/>
    <property type="match status" value="1"/>
</dbReference>
<proteinExistence type="predicted"/>
<dbReference type="Proteomes" id="UP000316096">
    <property type="component" value="Unassembled WGS sequence"/>
</dbReference>
<dbReference type="PANTHER" id="PTHR30231">
    <property type="entry name" value="DNA POLYMERASE III SUBUNIT EPSILON"/>
    <property type="match status" value="1"/>
</dbReference>